<dbReference type="EMBL" id="JAHWDP010000003">
    <property type="protein sequence ID" value="MBW2938014.1"/>
    <property type="molecule type" value="Genomic_DNA"/>
</dbReference>
<feature type="region of interest" description="Disordered" evidence="1">
    <location>
        <begin position="47"/>
        <end position="73"/>
    </location>
</feature>
<comment type="caution">
    <text evidence="2">The sequence shown here is derived from an EMBL/GenBank/DDBJ whole genome shotgun (WGS) entry which is preliminary data.</text>
</comment>
<feature type="compositionally biased region" description="Polar residues" evidence="1">
    <location>
        <begin position="47"/>
        <end position="63"/>
    </location>
</feature>
<dbReference type="Proteomes" id="UP001138686">
    <property type="component" value="Unassembled WGS sequence"/>
</dbReference>
<dbReference type="Pfam" id="PF16118">
    <property type="entry name" value="DUF4834"/>
    <property type="match status" value="1"/>
</dbReference>
<reference evidence="2" key="1">
    <citation type="submission" date="2021-07" db="EMBL/GenBank/DDBJ databases">
        <title>Aureisphaera sp. CAU 1614 isolated from sea sediment.</title>
        <authorList>
            <person name="Kim W."/>
        </authorList>
    </citation>
    <scope>NUCLEOTIDE SEQUENCE</scope>
    <source>
        <strain evidence="2">CAU 1614</strain>
    </source>
</reference>
<evidence type="ECO:0000313" key="3">
    <source>
        <dbReference type="Proteomes" id="UP001138686"/>
    </source>
</evidence>
<protein>
    <submittedName>
        <fullName evidence="2">DUF4834 family protein</fullName>
    </submittedName>
</protein>
<dbReference type="RefSeq" id="WP_219052455.1">
    <property type="nucleotide sequence ID" value="NZ_JAHWDP010000003.1"/>
</dbReference>
<evidence type="ECO:0000313" key="2">
    <source>
        <dbReference type="EMBL" id="MBW2938014.1"/>
    </source>
</evidence>
<sequence length="87" mass="10114">MISFLKTVLIILLVYLGLKFLLRLAKPYLLRFLAKKMNQRFESAFGQNPFQPNHTNTDESAQFTKTSNNNPKSKKVVGEYIDFEEVE</sequence>
<gene>
    <name evidence="2" type="ORF">KXJ69_07845</name>
</gene>
<evidence type="ECO:0000256" key="1">
    <source>
        <dbReference type="SAM" id="MobiDB-lite"/>
    </source>
</evidence>
<name>A0A9X1JVI4_9FLAO</name>
<dbReference type="AlphaFoldDB" id="A0A9X1JVI4"/>
<dbReference type="InterPro" id="IPR032272">
    <property type="entry name" value="DUF4834"/>
</dbReference>
<organism evidence="2 3">
    <name type="scientific">Halomarinibacterium sedimenti</name>
    <dbReference type="NCBI Taxonomy" id="2857106"/>
    <lineage>
        <taxon>Bacteria</taxon>
        <taxon>Pseudomonadati</taxon>
        <taxon>Bacteroidota</taxon>
        <taxon>Flavobacteriia</taxon>
        <taxon>Flavobacteriales</taxon>
        <taxon>Flavobacteriaceae</taxon>
        <taxon>Halomarinibacterium</taxon>
    </lineage>
</organism>
<keyword evidence="3" id="KW-1185">Reference proteome</keyword>
<accession>A0A9X1JVI4</accession>
<proteinExistence type="predicted"/>